<evidence type="ECO:0000313" key="2">
    <source>
        <dbReference type="EMBL" id="TCO37332.1"/>
    </source>
</evidence>
<feature type="region of interest" description="Disordered" evidence="1">
    <location>
        <begin position="1"/>
        <end position="28"/>
    </location>
</feature>
<organism evidence="2 3">
    <name type="scientific">Kribbella antiqua</name>
    <dbReference type="NCBI Taxonomy" id="2512217"/>
    <lineage>
        <taxon>Bacteria</taxon>
        <taxon>Bacillati</taxon>
        <taxon>Actinomycetota</taxon>
        <taxon>Actinomycetes</taxon>
        <taxon>Propionibacteriales</taxon>
        <taxon>Kribbellaceae</taxon>
        <taxon>Kribbella</taxon>
    </lineage>
</organism>
<evidence type="ECO:0000313" key="3">
    <source>
        <dbReference type="Proteomes" id="UP000295573"/>
    </source>
</evidence>
<dbReference type="EMBL" id="SLWR01000024">
    <property type="protein sequence ID" value="TCO37332.1"/>
    <property type="molecule type" value="Genomic_DNA"/>
</dbReference>
<reference evidence="2 3" key="1">
    <citation type="journal article" date="2015" name="Stand. Genomic Sci.">
        <title>Genomic Encyclopedia of Bacterial and Archaeal Type Strains, Phase III: the genomes of soil and plant-associated and newly described type strains.</title>
        <authorList>
            <person name="Whitman W.B."/>
            <person name="Woyke T."/>
            <person name="Klenk H.P."/>
            <person name="Zhou Y."/>
            <person name="Lilburn T.G."/>
            <person name="Beck B.J."/>
            <person name="De Vos P."/>
            <person name="Vandamme P."/>
            <person name="Eisen J.A."/>
            <person name="Garrity G."/>
            <person name="Hugenholtz P."/>
            <person name="Kyrpides N.C."/>
        </authorList>
    </citation>
    <scope>NUCLEOTIDE SEQUENCE [LARGE SCALE GENOMIC DNA]</scope>
    <source>
        <strain evidence="2 3">VKM Ac-2541</strain>
    </source>
</reference>
<dbReference type="Gene3D" id="2.30.30.750">
    <property type="match status" value="1"/>
</dbReference>
<dbReference type="Proteomes" id="UP000295573">
    <property type="component" value="Unassembled WGS sequence"/>
</dbReference>
<dbReference type="InterPro" id="IPR047008">
    <property type="entry name" value="XRN1_SH3_sf"/>
</dbReference>
<protein>
    <submittedName>
        <fullName evidence="2">Uncharacterized protein</fullName>
    </submittedName>
</protein>
<evidence type="ECO:0000256" key="1">
    <source>
        <dbReference type="SAM" id="MobiDB-lite"/>
    </source>
</evidence>
<comment type="caution">
    <text evidence="2">The sequence shown here is derived from an EMBL/GenBank/DDBJ whole genome shotgun (WGS) entry which is preliminary data.</text>
</comment>
<dbReference type="AlphaFoldDB" id="A0A4R2I0D3"/>
<feature type="compositionally biased region" description="Basic residues" evidence="1">
    <location>
        <begin position="1"/>
        <end position="10"/>
    </location>
</feature>
<sequence>MFGFRSRSKKPAAPAPIPRSRADGAQETTFRVGDRVVTLAEVEGHPIGIEGEVTGVHADRNLPPYEVTLDNGSMQITATAEDLERIDLHMFKVGTRVRLTQDFAGFLWDQNIAWEKDNPEQHCDPVSYPAGTTGTIAFDHPTIAENYLIEIDDDPNALAVGSSTLERIRGRTRVIEEPDGNTQICQLFDFHDAVRLRKDVTFEDGSTRNAGSGGMIDALDLHRPAAEVMRECWRTGKYGVTFFDGAEQYHAELPWRLLQLDSDLYRRAL</sequence>
<accession>A0A4R2I0D3</accession>
<name>A0A4R2I0D3_9ACTN</name>
<gene>
    <name evidence="2" type="ORF">EV646_12410</name>
</gene>
<proteinExistence type="predicted"/>
<keyword evidence="3" id="KW-1185">Reference proteome</keyword>